<dbReference type="AlphaFoldDB" id="A0AAJ0G0U9"/>
<dbReference type="Proteomes" id="UP001251528">
    <property type="component" value="Unassembled WGS sequence"/>
</dbReference>
<dbReference type="EMBL" id="JASWJB010000037">
    <property type="protein sequence ID" value="KAK2608510.1"/>
    <property type="molecule type" value="Genomic_DNA"/>
</dbReference>
<comment type="caution">
    <text evidence="5">The sequence shown here is derived from an EMBL/GenBank/DDBJ whole genome shotgun (WGS) entry which is preliminary data.</text>
</comment>
<keyword evidence="4" id="KW-0732">Signal</keyword>
<feature type="signal peptide" evidence="4">
    <location>
        <begin position="1"/>
        <end position="18"/>
    </location>
</feature>
<evidence type="ECO:0000256" key="4">
    <source>
        <dbReference type="SAM" id="SignalP"/>
    </source>
</evidence>
<dbReference type="InterPro" id="IPR029058">
    <property type="entry name" value="AB_hydrolase_fold"/>
</dbReference>
<gene>
    <name evidence="5" type="ORF">QQS21_002972</name>
</gene>
<name>A0AAJ0G0U9_9HYPO</name>
<evidence type="ECO:0000256" key="3">
    <source>
        <dbReference type="SAM" id="MobiDB-lite"/>
    </source>
</evidence>
<dbReference type="Pfam" id="PF01083">
    <property type="entry name" value="Cutinase"/>
    <property type="match status" value="1"/>
</dbReference>
<dbReference type="Gene3D" id="3.40.50.1820">
    <property type="entry name" value="alpha/beta hydrolase"/>
    <property type="match status" value="1"/>
</dbReference>
<feature type="chain" id="PRO_5042575217" description="Cutinase" evidence="4">
    <location>
        <begin position="19"/>
        <end position="299"/>
    </location>
</feature>
<evidence type="ECO:0008006" key="7">
    <source>
        <dbReference type="Google" id="ProtNLM"/>
    </source>
</evidence>
<evidence type="ECO:0000313" key="5">
    <source>
        <dbReference type="EMBL" id="KAK2608510.1"/>
    </source>
</evidence>
<dbReference type="GO" id="GO:0052689">
    <property type="term" value="F:carboxylic ester hydrolase activity"/>
    <property type="evidence" value="ECO:0007669"/>
    <property type="project" value="UniProtKB-ARBA"/>
</dbReference>
<keyword evidence="6" id="KW-1185">Reference proteome</keyword>
<keyword evidence="1" id="KW-0378">Hydrolase</keyword>
<accession>A0AAJ0G0U9</accession>
<evidence type="ECO:0000256" key="2">
    <source>
        <dbReference type="ARBA" id="ARBA00023157"/>
    </source>
</evidence>
<dbReference type="PANTHER" id="PTHR33630">
    <property type="entry name" value="CUTINASE RV1984C-RELATED-RELATED"/>
    <property type="match status" value="1"/>
</dbReference>
<dbReference type="SUPFAM" id="SSF53474">
    <property type="entry name" value="alpha/beta-Hydrolases"/>
    <property type="match status" value="1"/>
</dbReference>
<organism evidence="5 6">
    <name type="scientific">Conoideocrella luteorostrata</name>
    <dbReference type="NCBI Taxonomy" id="1105319"/>
    <lineage>
        <taxon>Eukaryota</taxon>
        <taxon>Fungi</taxon>
        <taxon>Dikarya</taxon>
        <taxon>Ascomycota</taxon>
        <taxon>Pezizomycotina</taxon>
        <taxon>Sordariomycetes</taxon>
        <taxon>Hypocreomycetidae</taxon>
        <taxon>Hypocreales</taxon>
        <taxon>Clavicipitaceae</taxon>
        <taxon>Conoideocrella</taxon>
    </lineage>
</organism>
<protein>
    <recommendedName>
        <fullName evidence="7">Cutinase</fullName>
    </recommendedName>
</protein>
<dbReference type="InterPro" id="IPR000675">
    <property type="entry name" value="Cutinase/axe"/>
</dbReference>
<evidence type="ECO:0000256" key="1">
    <source>
        <dbReference type="ARBA" id="ARBA00022801"/>
    </source>
</evidence>
<reference evidence="5" key="1">
    <citation type="submission" date="2023-06" db="EMBL/GenBank/DDBJ databases">
        <title>Conoideocrella luteorostrata (Hypocreales: Clavicipitaceae), a potential biocontrol fungus for elongate hemlock scale in United States Christmas tree production areas.</title>
        <authorList>
            <person name="Barrett H."/>
            <person name="Lovett B."/>
            <person name="Macias A.M."/>
            <person name="Stajich J.E."/>
            <person name="Kasson M.T."/>
        </authorList>
    </citation>
    <scope>NUCLEOTIDE SEQUENCE</scope>
    <source>
        <strain evidence="5">ARSEF 14590</strain>
    </source>
</reference>
<proteinExistence type="predicted"/>
<dbReference type="SMART" id="SM01110">
    <property type="entry name" value="Cutinase"/>
    <property type="match status" value="1"/>
</dbReference>
<sequence length="299" mass="30893">MKHILAPIALLAARATVPEPDAGDSIKGCAEGLYLISVRGTGEQPGIGGSGSIIGSKVRDQIKGTKIVALDYPATLSKPSYQYSVGNGTKNLNELISDHVKDCPNDKIAIMGYSQGAQVTLDTLCGTDESGFADTAPISSDKIDKHVVAVALFGDPTHVANVTYNKGTSINNGVFPRKNSDSCLKYSKIITSWCDTGDIYCDVGNQTAVHGLYFSRYGDDIVKFIVDKAKGTSSGGGSNSTTTASSASPTGSVQPTGSTTSGTLPTTTTTPSAADGLNIASKGLYIALPLALAAVFQML</sequence>
<dbReference type="PANTHER" id="PTHR33630:SF9">
    <property type="entry name" value="CUTINASE 4"/>
    <property type="match status" value="1"/>
</dbReference>
<feature type="compositionally biased region" description="Low complexity" evidence="3">
    <location>
        <begin position="239"/>
        <end position="269"/>
    </location>
</feature>
<keyword evidence="2" id="KW-1015">Disulfide bond</keyword>
<evidence type="ECO:0000313" key="6">
    <source>
        <dbReference type="Proteomes" id="UP001251528"/>
    </source>
</evidence>
<feature type="region of interest" description="Disordered" evidence="3">
    <location>
        <begin position="231"/>
        <end position="269"/>
    </location>
</feature>